<protein>
    <submittedName>
        <fullName evidence="4">TadE/TadG family type IV pilus assembly protein</fullName>
    </submittedName>
</protein>
<reference evidence="4 5" key="1">
    <citation type="submission" date="2024-01" db="EMBL/GenBank/DDBJ databases">
        <title>The diversity of rhizobia nodulating Mimosa spp. in eleven states of Brazil covering several biomes is determined by host plant, location, and edaphic factors.</title>
        <authorList>
            <person name="Rouws L."/>
            <person name="Barauna A."/>
            <person name="Beukes C."/>
            <person name="De Faria S.M."/>
            <person name="Gross E."/>
            <person name="Dos Reis Junior F.B."/>
            <person name="Simon M."/>
            <person name="Maluk M."/>
            <person name="Odee D.W."/>
            <person name="Kenicer G."/>
            <person name="Young J.P.W."/>
            <person name="Reis V.M."/>
            <person name="Zilli J."/>
            <person name="James E.K."/>
        </authorList>
    </citation>
    <scope>NUCLEOTIDE SEQUENCE [LARGE SCALE GENOMIC DNA]</scope>
    <source>
        <strain evidence="4 5">JPY530</strain>
    </source>
</reference>
<dbReference type="InterPro" id="IPR012495">
    <property type="entry name" value="TadE-like_dom"/>
</dbReference>
<comment type="caution">
    <text evidence="4">The sequence shown here is derived from an EMBL/GenBank/DDBJ whole genome shotgun (WGS) entry which is preliminary data.</text>
</comment>
<evidence type="ECO:0000256" key="1">
    <source>
        <dbReference type="SAM" id="MobiDB-lite"/>
    </source>
</evidence>
<keyword evidence="2" id="KW-1133">Transmembrane helix</keyword>
<sequence length="61" mass="6736">MTTTRARSRVPSRRRSGRARSGRLQAGVAAIEFALIAPVLFFLLCMVMDLGAALWVNLTMQ</sequence>
<dbReference type="EMBL" id="JAZHGA010000005">
    <property type="protein sequence ID" value="MEM5339927.1"/>
    <property type="molecule type" value="Genomic_DNA"/>
</dbReference>
<keyword evidence="2" id="KW-0812">Transmembrane</keyword>
<accession>A0ABU9QYV1</accession>
<keyword evidence="2" id="KW-0472">Membrane</keyword>
<name>A0ABU9QYV1_9BURK</name>
<organism evidence="4 5">
    <name type="scientific">Paraburkholderia azotifigens</name>
    <dbReference type="NCBI Taxonomy" id="2057004"/>
    <lineage>
        <taxon>Bacteria</taxon>
        <taxon>Pseudomonadati</taxon>
        <taxon>Pseudomonadota</taxon>
        <taxon>Betaproteobacteria</taxon>
        <taxon>Burkholderiales</taxon>
        <taxon>Burkholderiaceae</taxon>
        <taxon>Paraburkholderia</taxon>
    </lineage>
</organism>
<feature type="transmembrane region" description="Helical" evidence="2">
    <location>
        <begin position="24"/>
        <end position="56"/>
    </location>
</feature>
<evidence type="ECO:0000259" key="3">
    <source>
        <dbReference type="Pfam" id="PF07811"/>
    </source>
</evidence>
<proteinExistence type="predicted"/>
<dbReference type="Proteomes" id="UP001481677">
    <property type="component" value="Unassembled WGS sequence"/>
</dbReference>
<evidence type="ECO:0000256" key="2">
    <source>
        <dbReference type="SAM" id="Phobius"/>
    </source>
</evidence>
<dbReference type="RefSeq" id="WP_167528722.1">
    <property type="nucleotide sequence ID" value="NZ_JAZHFZ010000019.1"/>
</dbReference>
<feature type="domain" description="TadE-like" evidence="3">
    <location>
        <begin position="27"/>
        <end position="61"/>
    </location>
</feature>
<evidence type="ECO:0000313" key="4">
    <source>
        <dbReference type="EMBL" id="MEM5339927.1"/>
    </source>
</evidence>
<feature type="region of interest" description="Disordered" evidence="1">
    <location>
        <begin position="1"/>
        <end position="20"/>
    </location>
</feature>
<evidence type="ECO:0000313" key="5">
    <source>
        <dbReference type="Proteomes" id="UP001481677"/>
    </source>
</evidence>
<keyword evidence="5" id="KW-1185">Reference proteome</keyword>
<dbReference type="Pfam" id="PF07811">
    <property type="entry name" value="TadE"/>
    <property type="match status" value="1"/>
</dbReference>
<gene>
    <name evidence="4" type="ORF">V4C56_09825</name>
</gene>